<dbReference type="RefSeq" id="XP_004362567.1">
    <property type="nucleotide sequence ID" value="XM_004362510.1"/>
</dbReference>
<feature type="region of interest" description="Disordered" evidence="1">
    <location>
        <begin position="77"/>
        <end position="141"/>
    </location>
</feature>
<proteinExistence type="predicted"/>
<dbReference type="EMBL" id="GL883006">
    <property type="protein sequence ID" value="EGG24716.1"/>
    <property type="molecule type" value="Genomic_DNA"/>
</dbReference>
<accession>F4PG82</accession>
<organism evidence="2 3">
    <name type="scientific">Cavenderia fasciculata</name>
    <name type="common">Slime mold</name>
    <name type="synonym">Dictyostelium fasciculatum</name>
    <dbReference type="NCBI Taxonomy" id="261658"/>
    <lineage>
        <taxon>Eukaryota</taxon>
        <taxon>Amoebozoa</taxon>
        <taxon>Evosea</taxon>
        <taxon>Eumycetozoa</taxon>
        <taxon>Dictyostelia</taxon>
        <taxon>Acytosteliales</taxon>
        <taxon>Cavenderiaceae</taxon>
        <taxon>Cavenderia</taxon>
    </lineage>
</organism>
<evidence type="ECO:0000313" key="3">
    <source>
        <dbReference type="Proteomes" id="UP000007797"/>
    </source>
</evidence>
<dbReference type="Proteomes" id="UP000007797">
    <property type="component" value="Unassembled WGS sequence"/>
</dbReference>
<protein>
    <submittedName>
        <fullName evidence="2">Uncharacterized protein</fullName>
    </submittedName>
</protein>
<dbReference type="KEGG" id="dfa:DFA_02960"/>
<feature type="compositionally biased region" description="Acidic residues" evidence="1">
    <location>
        <begin position="99"/>
        <end position="138"/>
    </location>
</feature>
<keyword evidence="3" id="KW-1185">Reference proteome</keyword>
<dbReference type="AlphaFoldDB" id="F4PG82"/>
<dbReference type="GeneID" id="14877160"/>
<evidence type="ECO:0000313" key="2">
    <source>
        <dbReference type="EMBL" id="EGG24716.1"/>
    </source>
</evidence>
<name>F4PG82_CACFS</name>
<sequence length="1050" mass="123749">MWTRNKGFPLLIKHPYLKQQSSSLSYQPLYYSSSSTLQSCTRNEVLFRNTPPTQTLVNYGIYQGFNNRRLYMTYSSSPPATPIYQPTKNQKKVVVEDEKEKEEEEEEEEEDYRLDFFQEDERDLDNEEDDDDDDDLDDYPLSKDKKLFENLDYFNGEEGDKINQVKLGSSSASSKKKYTSEEIDHFISDTLNQLNMTFDNEQSRHNIKFSGIMSKTDDMIHLVHQRRSVLRKKKKVLLEVIKSKQPEISNWSNVNEQARYLRFLTLYNRVLGKDIGSDNKTDLTRLGGIGLLDYYETVPLAYLAHDQMEDPMASIWDYQHKDKEASWRIWKTATHRAVAVKEMLIHKYNRLVEESRDDTLSNHSRTIGVSDRIVSRSLSSSSGKLALNAVLDDAMTEELWYHITKREIVDGLPMLKETADYVNENLLRVLRETHPTIQWNPQKFHPSIRFYPGFIVHAIEWALATCEVKGDEWYTVKWTDARLDTLRYYFRSRGELIEAVCKYYKTHHYVTLVPWLFKFENRWRVHYTKPYLAYLADSLHLKTKEDWYATVAPRHFNRLFCKSDPSRIPQYIIDNLPNVPSKEQEGGDTTTTTIAWDISKFSNQFSNQEQVNQDREHDKRVLEEFLQSEDGKKTIQKPTDWYNFCISSNPHAEKLRKQFKTIYHTTVVMIKGIYPDLLGLERSKFLSEYKLYEQEQRLLELQQNKTAVKKSKKTIKKEQKEQEEEEDWSLERAKKYFQYIGDRLGFKSLDDFYNLPAAKDIGYTFPLPVAVMLSAVYPEKDWDYLRLGLKSTDLLYYSQKMCDTLCLSLGDKYLNSNYQEIIQVENNQIVENNQHQQQQQQTSKLFIFYSMFEHLDLRPGLINRFIRQEDRKAFESIFLILDQSMSNRYGVLRYIKLRFGKDNDNDSGTTAEMLLYRQLFNSQLSIHQHISSPSDLTLPLYYSLVVNKKNQPVSLVITDEKDYKPPKSLLGKGTNQVIYLFELKKEHNFIDRSTTQPKHLTELLYFIKQQSTNLQQQLQQHQSDNNNNDNNNIAIESVFNLDLIKELSNI</sequence>
<evidence type="ECO:0000256" key="1">
    <source>
        <dbReference type="SAM" id="MobiDB-lite"/>
    </source>
</evidence>
<feature type="compositionally biased region" description="Polar residues" evidence="1">
    <location>
        <begin position="77"/>
        <end position="88"/>
    </location>
</feature>
<reference evidence="3" key="1">
    <citation type="journal article" date="2011" name="Genome Res.">
        <title>Phylogeny-wide analysis of social amoeba genomes highlights ancient origins for complex intercellular communication.</title>
        <authorList>
            <person name="Heidel A.J."/>
            <person name="Lawal H.M."/>
            <person name="Felder M."/>
            <person name="Schilde C."/>
            <person name="Helps N.R."/>
            <person name="Tunggal B."/>
            <person name="Rivero F."/>
            <person name="John U."/>
            <person name="Schleicher M."/>
            <person name="Eichinger L."/>
            <person name="Platzer M."/>
            <person name="Noegel A.A."/>
            <person name="Schaap P."/>
            <person name="Gloeckner G."/>
        </authorList>
    </citation>
    <scope>NUCLEOTIDE SEQUENCE [LARGE SCALE GENOMIC DNA]</scope>
    <source>
        <strain evidence="3">SH3</strain>
    </source>
</reference>
<gene>
    <name evidence="2" type="ORF">DFA_02960</name>
</gene>